<sequence length="486" mass="56687">MLFNSIEFLLFFPIVAIVLFIIPKKTQWLWLLLSSYYFYISWNPKYALLILTSSLITFVTSLLIAKANTVSKKKMLIFISFSSNLAILFFFKYANFTLELVNKLSVNFGMDVNVLRLDYLLPVGISFYTFQALSYTVDVYRGDIKPTKHFGKYALFVSFFPQLVAGPIERTTNLLPQFDRKVSFNYNRMRDGLMLVAWGFFKKIVIADRVAVIVDQVYNNPIAGDGFGSLIAMLLFSVQIYCDFSAYTDIAIGIARIMGFDLKKNFDNPYIAQSITEFWRRWHISLSTWFRDYLYIPLGGNRYGKTRMLLNLFIVFLVSGLWHGAALTFVIWGALHGVLVVFEKVYYKTQQKTYAKLGWNTNKLSFKLYRILITFALVTIAWVFFRADSFSSAIDLLVSLKKIELNNFFNGKIYEYGLLEPEVRITLVSIILLFTVEILNIKFNIKKGVFRQNIVLRWSIYFLIIFFLLIFGYYNNEQANFIYFQF</sequence>
<evidence type="ECO:0000256" key="2">
    <source>
        <dbReference type="ARBA" id="ARBA00010323"/>
    </source>
</evidence>
<reference evidence="10" key="1">
    <citation type="submission" date="2021-03" db="EMBL/GenBank/DDBJ databases">
        <title>Genome of Cognatishimia sp. F0-27.</title>
        <authorList>
            <person name="Ping X."/>
        </authorList>
    </citation>
    <scope>NUCLEOTIDE SEQUENCE [LARGE SCALE GENOMIC DNA]</scope>
    <source>
        <strain evidence="10">E313</strain>
    </source>
</reference>
<gene>
    <name evidence="9" type="ORF">J1C55_02670</name>
</gene>
<reference evidence="10" key="2">
    <citation type="submission" date="2023-07" db="EMBL/GenBank/DDBJ databases">
        <title>Genome of Winogradskyella sp. E313.</title>
        <authorList>
            <person name="Zhou Y."/>
        </authorList>
    </citation>
    <scope>NUCLEOTIDE SEQUENCE [LARGE SCALE GENOMIC DNA]</scope>
    <source>
        <strain evidence="10">E313</strain>
    </source>
</reference>
<accession>A0ABS8EKD7</accession>
<evidence type="ECO:0000256" key="4">
    <source>
        <dbReference type="ARBA" id="ARBA00022692"/>
    </source>
</evidence>
<dbReference type="EMBL" id="JAFMPT010000002">
    <property type="protein sequence ID" value="MCC1483482.1"/>
    <property type="molecule type" value="Genomic_DNA"/>
</dbReference>
<evidence type="ECO:0000256" key="6">
    <source>
        <dbReference type="ARBA" id="ARBA00023136"/>
    </source>
</evidence>
<dbReference type="PANTHER" id="PTHR13285:SF18">
    <property type="entry name" value="PROTEIN-CYSTEINE N-PALMITOYLTRANSFERASE RASP"/>
    <property type="match status" value="1"/>
</dbReference>
<dbReference type="InterPro" id="IPR004299">
    <property type="entry name" value="MBOAT_fam"/>
</dbReference>
<keyword evidence="6 7" id="KW-0472">Membrane</keyword>
<evidence type="ECO:0000256" key="3">
    <source>
        <dbReference type="ARBA" id="ARBA00022475"/>
    </source>
</evidence>
<feature type="transmembrane region" description="Helical" evidence="8">
    <location>
        <begin position="329"/>
        <end position="347"/>
    </location>
</feature>
<comment type="caution">
    <text evidence="9">The sequence shown here is derived from an EMBL/GenBank/DDBJ whole genome shotgun (WGS) entry which is preliminary data.</text>
</comment>
<feature type="transmembrane region" description="Helical" evidence="8">
    <location>
        <begin position="46"/>
        <end position="64"/>
    </location>
</feature>
<evidence type="ECO:0000256" key="1">
    <source>
        <dbReference type="ARBA" id="ARBA00004651"/>
    </source>
</evidence>
<comment type="subcellular location">
    <subcellularLocation>
        <location evidence="1">Cell membrane</location>
        <topology evidence="1">Multi-pass membrane protein</topology>
    </subcellularLocation>
</comment>
<comment type="similarity">
    <text evidence="2 7">Belongs to the membrane-bound acyltransferase family.</text>
</comment>
<dbReference type="InterPro" id="IPR051085">
    <property type="entry name" value="MB_O-acyltransferase"/>
</dbReference>
<feature type="transmembrane region" description="Helical" evidence="8">
    <location>
        <begin position="7"/>
        <end position="26"/>
    </location>
</feature>
<keyword evidence="7" id="KW-0808">Transferase</keyword>
<keyword evidence="10" id="KW-1185">Reference proteome</keyword>
<feature type="transmembrane region" description="Helical" evidence="8">
    <location>
        <begin position="455"/>
        <end position="474"/>
    </location>
</feature>
<evidence type="ECO:0000313" key="10">
    <source>
        <dbReference type="Proteomes" id="UP000778797"/>
    </source>
</evidence>
<dbReference type="InterPro" id="IPR024194">
    <property type="entry name" value="Ac/AlaTfrase_AlgI/DltB"/>
</dbReference>
<feature type="transmembrane region" description="Helical" evidence="8">
    <location>
        <begin position="76"/>
        <end position="94"/>
    </location>
</feature>
<dbReference type="Pfam" id="PF03062">
    <property type="entry name" value="MBOAT"/>
    <property type="match status" value="1"/>
</dbReference>
<keyword evidence="4 8" id="KW-0812">Transmembrane</keyword>
<dbReference type="Proteomes" id="UP000778797">
    <property type="component" value="Unassembled WGS sequence"/>
</dbReference>
<organism evidence="9 10">
    <name type="scientific">Winogradskyella immobilis</name>
    <dbReference type="NCBI Taxonomy" id="2816852"/>
    <lineage>
        <taxon>Bacteria</taxon>
        <taxon>Pseudomonadati</taxon>
        <taxon>Bacteroidota</taxon>
        <taxon>Flavobacteriia</taxon>
        <taxon>Flavobacteriales</taxon>
        <taxon>Flavobacteriaceae</taxon>
        <taxon>Winogradskyella</taxon>
    </lineage>
</organism>
<evidence type="ECO:0000313" key="9">
    <source>
        <dbReference type="EMBL" id="MCC1483482.1"/>
    </source>
</evidence>
<name>A0ABS8EKD7_9FLAO</name>
<keyword evidence="5 8" id="KW-1133">Transmembrane helix</keyword>
<evidence type="ECO:0000256" key="8">
    <source>
        <dbReference type="SAM" id="Phobius"/>
    </source>
</evidence>
<keyword evidence="3 7" id="KW-1003">Cell membrane</keyword>
<protein>
    <submittedName>
        <fullName evidence="9">MBOAT family protein</fullName>
    </submittedName>
</protein>
<dbReference type="PIRSF" id="PIRSF016636">
    <property type="entry name" value="AlgI_DltB"/>
    <property type="match status" value="1"/>
</dbReference>
<dbReference type="InterPro" id="IPR028362">
    <property type="entry name" value="AlgI"/>
</dbReference>
<dbReference type="PIRSF" id="PIRSF500217">
    <property type="entry name" value="AlgI"/>
    <property type="match status" value="1"/>
</dbReference>
<evidence type="ECO:0000256" key="5">
    <source>
        <dbReference type="ARBA" id="ARBA00022989"/>
    </source>
</evidence>
<dbReference type="RefSeq" id="WP_227475929.1">
    <property type="nucleotide sequence ID" value="NZ_JAFMPT010000002.1"/>
</dbReference>
<feature type="transmembrane region" description="Helical" evidence="8">
    <location>
        <begin position="308"/>
        <end position="323"/>
    </location>
</feature>
<feature type="transmembrane region" description="Helical" evidence="8">
    <location>
        <begin position="425"/>
        <end position="443"/>
    </location>
</feature>
<feature type="transmembrane region" description="Helical" evidence="8">
    <location>
        <begin position="368"/>
        <end position="385"/>
    </location>
</feature>
<dbReference type="PANTHER" id="PTHR13285">
    <property type="entry name" value="ACYLTRANSFERASE"/>
    <property type="match status" value="1"/>
</dbReference>
<proteinExistence type="inferred from homology"/>
<keyword evidence="7" id="KW-0012">Acyltransferase</keyword>
<evidence type="ECO:0000256" key="7">
    <source>
        <dbReference type="PIRNR" id="PIRNR016636"/>
    </source>
</evidence>
<feature type="transmembrane region" description="Helical" evidence="8">
    <location>
        <begin position="119"/>
        <end position="140"/>
    </location>
</feature>